<dbReference type="EMBL" id="GBXM01095118">
    <property type="protein sequence ID" value="JAH13459.1"/>
    <property type="molecule type" value="Transcribed_RNA"/>
</dbReference>
<accession>A0A0E9Q9N5</accession>
<organism evidence="1">
    <name type="scientific">Anguilla anguilla</name>
    <name type="common">European freshwater eel</name>
    <name type="synonym">Muraena anguilla</name>
    <dbReference type="NCBI Taxonomy" id="7936"/>
    <lineage>
        <taxon>Eukaryota</taxon>
        <taxon>Metazoa</taxon>
        <taxon>Chordata</taxon>
        <taxon>Craniata</taxon>
        <taxon>Vertebrata</taxon>
        <taxon>Euteleostomi</taxon>
        <taxon>Actinopterygii</taxon>
        <taxon>Neopterygii</taxon>
        <taxon>Teleostei</taxon>
        <taxon>Anguilliformes</taxon>
        <taxon>Anguillidae</taxon>
        <taxon>Anguilla</taxon>
    </lineage>
</organism>
<reference evidence="1" key="1">
    <citation type="submission" date="2014-11" db="EMBL/GenBank/DDBJ databases">
        <authorList>
            <person name="Amaro Gonzalez C."/>
        </authorList>
    </citation>
    <scope>NUCLEOTIDE SEQUENCE</scope>
</reference>
<sequence length="87" mass="9379">MVSLHVTETTPIISTAFPLEAGGSWVSHSGHGQDLKPNTVLPGPSQLNQQRPCFLQVELVDGVVFVRLFVVPTPPSTSSFPLPIYPL</sequence>
<name>A0A0E9Q9N5_ANGAN</name>
<proteinExistence type="predicted"/>
<dbReference type="AlphaFoldDB" id="A0A0E9Q9N5"/>
<evidence type="ECO:0000313" key="1">
    <source>
        <dbReference type="EMBL" id="JAH13459.1"/>
    </source>
</evidence>
<reference evidence="1" key="2">
    <citation type="journal article" date="2015" name="Fish Shellfish Immunol.">
        <title>Early steps in the European eel (Anguilla anguilla)-Vibrio vulnificus interaction in the gills: Role of the RtxA13 toxin.</title>
        <authorList>
            <person name="Callol A."/>
            <person name="Pajuelo D."/>
            <person name="Ebbesson L."/>
            <person name="Teles M."/>
            <person name="MacKenzie S."/>
            <person name="Amaro C."/>
        </authorList>
    </citation>
    <scope>NUCLEOTIDE SEQUENCE</scope>
</reference>
<protein>
    <submittedName>
        <fullName evidence="1">Uncharacterized protein</fullName>
    </submittedName>
</protein>